<proteinExistence type="predicted"/>
<gene>
    <name evidence="2" type="ORF">CMV_003597</name>
</gene>
<evidence type="ECO:0000256" key="1">
    <source>
        <dbReference type="SAM" id="MobiDB-lite"/>
    </source>
</evidence>
<comment type="caution">
    <text evidence="2">The sequence shown here is derived from an EMBL/GenBank/DDBJ whole genome shotgun (WGS) entry which is preliminary data.</text>
</comment>
<feature type="non-terminal residue" evidence="2">
    <location>
        <position position="123"/>
    </location>
</feature>
<feature type="compositionally biased region" description="Low complexity" evidence="1">
    <location>
        <begin position="94"/>
        <end position="105"/>
    </location>
</feature>
<accession>A0A8J4VW32</accession>
<sequence length="123" mass="13355">KQRKKIRLIMKTVLLVVVACGLLLLCIEVDAKRILLEEVINGATDEKPNNQPEESSSMGNPISGSVPTVDANNENTASNSSDKDNKSEDDKNESYGSYGNPSGSSTESHHTYNTECPPNRKSC</sequence>
<feature type="compositionally biased region" description="Basic and acidic residues" evidence="1">
    <location>
        <begin position="81"/>
        <end position="93"/>
    </location>
</feature>
<name>A0A8J4VW32_9ROSI</name>
<dbReference type="Proteomes" id="UP000737018">
    <property type="component" value="Unassembled WGS sequence"/>
</dbReference>
<evidence type="ECO:0000313" key="2">
    <source>
        <dbReference type="EMBL" id="KAF3972940.1"/>
    </source>
</evidence>
<evidence type="ECO:0000313" key="3">
    <source>
        <dbReference type="Proteomes" id="UP000737018"/>
    </source>
</evidence>
<dbReference type="OrthoDB" id="847862at2759"/>
<dbReference type="AlphaFoldDB" id="A0A8J4VW32"/>
<organism evidence="2 3">
    <name type="scientific">Castanea mollissima</name>
    <name type="common">Chinese chestnut</name>
    <dbReference type="NCBI Taxonomy" id="60419"/>
    <lineage>
        <taxon>Eukaryota</taxon>
        <taxon>Viridiplantae</taxon>
        <taxon>Streptophyta</taxon>
        <taxon>Embryophyta</taxon>
        <taxon>Tracheophyta</taxon>
        <taxon>Spermatophyta</taxon>
        <taxon>Magnoliopsida</taxon>
        <taxon>eudicotyledons</taxon>
        <taxon>Gunneridae</taxon>
        <taxon>Pentapetalae</taxon>
        <taxon>rosids</taxon>
        <taxon>fabids</taxon>
        <taxon>Fagales</taxon>
        <taxon>Fagaceae</taxon>
        <taxon>Castanea</taxon>
    </lineage>
</organism>
<feature type="compositionally biased region" description="Polar residues" evidence="1">
    <location>
        <begin position="49"/>
        <end position="77"/>
    </location>
</feature>
<reference evidence="2" key="1">
    <citation type="submission" date="2020-03" db="EMBL/GenBank/DDBJ databases">
        <title>Castanea mollissima Vanexum genome sequencing.</title>
        <authorList>
            <person name="Staton M."/>
        </authorList>
    </citation>
    <scope>NUCLEOTIDE SEQUENCE</scope>
    <source>
        <tissue evidence="2">Leaf</tissue>
    </source>
</reference>
<dbReference type="EMBL" id="JRKL02000292">
    <property type="protein sequence ID" value="KAF3972940.1"/>
    <property type="molecule type" value="Genomic_DNA"/>
</dbReference>
<feature type="region of interest" description="Disordered" evidence="1">
    <location>
        <begin position="40"/>
        <end position="123"/>
    </location>
</feature>
<keyword evidence="3" id="KW-1185">Reference proteome</keyword>
<protein>
    <submittedName>
        <fullName evidence="2">Uncharacterized protein</fullName>
    </submittedName>
</protein>